<evidence type="ECO:0000256" key="2">
    <source>
        <dbReference type="SAM" id="SignalP"/>
    </source>
</evidence>
<keyword evidence="4" id="KW-1185">Reference proteome</keyword>
<keyword evidence="2" id="KW-0732">Signal</keyword>
<protein>
    <submittedName>
        <fullName evidence="3">Uncharacterized protein</fullName>
    </submittedName>
</protein>
<organism evidence="3 4">
    <name type="scientific">Cloeon dipterum</name>
    <dbReference type="NCBI Taxonomy" id="197152"/>
    <lineage>
        <taxon>Eukaryota</taxon>
        <taxon>Metazoa</taxon>
        <taxon>Ecdysozoa</taxon>
        <taxon>Arthropoda</taxon>
        <taxon>Hexapoda</taxon>
        <taxon>Insecta</taxon>
        <taxon>Pterygota</taxon>
        <taxon>Palaeoptera</taxon>
        <taxon>Ephemeroptera</taxon>
        <taxon>Pisciforma</taxon>
        <taxon>Baetidae</taxon>
        <taxon>Cloeon</taxon>
    </lineage>
</organism>
<accession>A0A8S1CYT7</accession>
<keyword evidence="1" id="KW-1133">Transmembrane helix</keyword>
<keyword evidence="1" id="KW-0472">Membrane</keyword>
<dbReference type="Proteomes" id="UP000494165">
    <property type="component" value="Unassembled WGS sequence"/>
</dbReference>
<reference evidence="3 4" key="1">
    <citation type="submission" date="2020-04" db="EMBL/GenBank/DDBJ databases">
        <authorList>
            <person name="Alioto T."/>
            <person name="Alioto T."/>
            <person name="Gomez Garrido J."/>
        </authorList>
    </citation>
    <scope>NUCLEOTIDE SEQUENCE [LARGE SCALE GENOMIC DNA]</scope>
</reference>
<evidence type="ECO:0000313" key="3">
    <source>
        <dbReference type="EMBL" id="CAB3373205.1"/>
    </source>
</evidence>
<dbReference type="EMBL" id="CADEPI010000083">
    <property type="protein sequence ID" value="CAB3373205.1"/>
    <property type="molecule type" value="Genomic_DNA"/>
</dbReference>
<sequence length="94" mass="9841">MALKPGTLFCFALILLIAFLACEGEAKNKAGKVVKNAAKAYAGHKAAKSSWKIFKIIGMIIFVGALVGGIAMCFILARRRAGGGEGFGLLREGP</sequence>
<dbReference type="AlphaFoldDB" id="A0A8S1CYT7"/>
<feature type="signal peptide" evidence="2">
    <location>
        <begin position="1"/>
        <end position="26"/>
    </location>
</feature>
<dbReference type="PROSITE" id="PS51257">
    <property type="entry name" value="PROKAR_LIPOPROTEIN"/>
    <property type="match status" value="1"/>
</dbReference>
<proteinExistence type="predicted"/>
<name>A0A8S1CYT7_9INSE</name>
<evidence type="ECO:0000313" key="4">
    <source>
        <dbReference type="Proteomes" id="UP000494165"/>
    </source>
</evidence>
<feature type="chain" id="PRO_5035878667" evidence="2">
    <location>
        <begin position="27"/>
        <end position="94"/>
    </location>
</feature>
<keyword evidence="1" id="KW-0812">Transmembrane</keyword>
<gene>
    <name evidence="3" type="ORF">CLODIP_2_CD03668</name>
</gene>
<comment type="caution">
    <text evidence="3">The sequence shown here is derived from an EMBL/GenBank/DDBJ whole genome shotgun (WGS) entry which is preliminary data.</text>
</comment>
<evidence type="ECO:0000256" key="1">
    <source>
        <dbReference type="SAM" id="Phobius"/>
    </source>
</evidence>
<feature type="transmembrane region" description="Helical" evidence="1">
    <location>
        <begin position="53"/>
        <end position="77"/>
    </location>
</feature>